<keyword evidence="4" id="KW-0010">Activator</keyword>
<feature type="compositionally biased region" description="Pro residues" evidence="8">
    <location>
        <begin position="27"/>
        <end position="38"/>
    </location>
</feature>
<feature type="compositionally biased region" description="Low complexity" evidence="8">
    <location>
        <begin position="15"/>
        <end position="26"/>
    </location>
</feature>
<dbReference type="PROSITE" id="PS51032">
    <property type="entry name" value="AP2_ERF"/>
    <property type="match status" value="1"/>
</dbReference>
<dbReference type="InterPro" id="IPR016177">
    <property type="entry name" value="DNA-bd_dom_sf"/>
</dbReference>
<keyword evidence="2" id="KW-0805">Transcription regulation</keyword>
<dbReference type="PANTHER" id="PTHR31839">
    <property type="entry name" value="DEHYDRATION-RESPONSIVE ELEMENT-BINDING PROTEIN 1D"/>
    <property type="match status" value="1"/>
</dbReference>
<evidence type="ECO:0000256" key="6">
    <source>
        <dbReference type="ARBA" id="ARBA00023242"/>
    </source>
</evidence>
<gene>
    <name evidence="10" type="primary">ERF23</name>
</gene>
<feature type="compositionally biased region" description="Polar residues" evidence="8">
    <location>
        <begin position="217"/>
        <end position="226"/>
    </location>
</feature>
<accession>A0A482LTL6</accession>
<dbReference type="SUPFAM" id="SSF54171">
    <property type="entry name" value="DNA-binding domain"/>
    <property type="match status" value="1"/>
</dbReference>
<keyword evidence="5" id="KW-0804">Transcription</keyword>
<sequence length="235" mass="25100">MADPYSNVPKTPVDQPTTTSNPNPLTQTPPTPPNPPTSTLPDDSSSYSPPRLVVPSPSGGSTSGSPRGHPVYRGIRCRSRKWVSEIREPRKTTRIWLGTYPTPEMAAAAYDVAAIALKGPDTPLNFPNSTLTYPIPASSAASDIRSAAAKAAQSRANMLVPRERESGGRSEPGGVDNEGVGGEVGQQKEEFMDEEALLNMPNLLVDMAEGMLVSPPRISSDNSPENSDGENLWNY</sequence>
<reference evidence="10" key="1">
    <citation type="submission" date="2018-08" db="EMBL/GenBank/DDBJ databases">
        <title>An activator-type ETHYLENE RESPONSE FACTOR is involved in chilling- induced lignification of loquat fruit, via interaction with EjMYB8.</title>
        <authorList>
            <person name="Zhang J."/>
            <person name="Yin X."/>
            <person name="Chen K."/>
        </authorList>
    </citation>
    <scope>NUCLEOTIDE SEQUENCE</scope>
</reference>
<evidence type="ECO:0000256" key="2">
    <source>
        <dbReference type="ARBA" id="ARBA00023015"/>
    </source>
</evidence>
<proteinExistence type="evidence at transcript level"/>
<feature type="compositionally biased region" description="Low complexity" evidence="8">
    <location>
        <begin position="39"/>
        <end position="69"/>
    </location>
</feature>
<keyword evidence="3" id="KW-0238">DNA-binding</keyword>
<dbReference type="EMBL" id="MH753392">
    <property type="protein sequence ID" value="QBQ58081.1"/>
    <property type="molecule type" value="mRNA"/>
</dbReference>
<feature type="region of interest" description="Disordered" evidence="8">
    <location>
        <begin position="214"/>
        <end position="235"/>
    </location>
</feature>
<evidence type="ECO:0000256" key="4">
    <source>
        <dbReference type="ARBA" id="ARBA00023159"/>
    </source>
</evidence>
<dbReference type="InterPro" id="IPR036955">
    <property type="entry name" value="AP2/ERF_dom_sf"/>
</dbReference>
<evidence type="ECO:0000256" key="1">
    <source>
        <dbReference type="ARBA" id="ARBA00004123"/>
    </source>
</evidence>
<evidence type="ECO:0000259" key="9">
    <source>
        <dbReference type="PROSITE" id="PS51032"/>
    </source>
</evidence>
<protein>
    <submittedName>
        <fullName evidence="10">Transcription factor ERF23</fullName>
    </submittedName>
</protein>
<dbReference type="Gene3D" id="3.30.730.10">
    <property type="entry name" value="AP2/ERF domain"/>
    <property type="match status" value="1"/>
</dbReference>
<dbReference type="InterPro" id="IPR001471">
    <property type="entry name" value="AP2/ERF_dom"/>
</dbReference>
<dbReference type="CDD" id="cd00018">
    <property type="entry name" value="AP2"/>
    <property type="match status" value="1"/>
</dbReference>
<dbReference type="Pfam" id="PF00847">
    <property type="entry name" value="AP2"/>
    <property type="match status" value="1"/>
</dbReference>
<organism evidence="10">
    <name type="scientific">Eriobotrya japonica</name>
    <dbReference type="NCBI Taxonomy" id="32224"/>
    <lineage>
        <taxon>Eukaryota</taxon>
        <taxon>Viridiplantae</taxon>
        <taxon>Streptophyta</taxon>
        <taxon>Embryophyta</taxon>
        <taxon>Tracheophyta</taxon>
        <taxon>Spermatophyta</taxon>
        <taxon>Magnoliopsida</taxon>
        <taxon>eudicotyledons</taxon>
        <taxon>Gunneridae</taxon>
        <taxon>Pentapetalae</taxon>
        <taxon>rosids</taxon>
        <taxon>fabids</taxon>
        <taxon>Rosales</taxon>
        <taxon>Rosaceae</taxon>
        <taxon>Amygdaloideae</taxon>
        <taxon>Maleae</taxon>
        <taxon>Eriobotrya</taxon>
    </lineage>
</organism>
<dbReference type="GO" id="GO:0003677">
    <property type="term" value="F:DNA binding"/>
    <property type="evidence" value="ECO:0007669"/>
    <property type="project" value="UniProtKB-KW"/>
</dbReference>
<feature type="region of interest" description="Disordered" evidence="8">
    <location>
        <begin position="154"/>
        <end position="181"/>
    </location>
</feature>
<evidence type="ECO:0000256" key="8">
    <source>
        <dbReference type="SAM" id="MobiDB-lite"/>
    </source>
</evidence>
<feature type="domain" description="AP2/ERF" evidence="9">
    <location>
        <begin position="71"/>
        <end position="127"/>
    </location>
</feature>
<dbReference type="PANTHER" id="PTHR31839:SF85">
    <property type="entry name" value="AP2_ERF DOMAIN-CONTAINING PROTEIN"/>
    <property type="match status" value="1"/>
</dbReference>
<feature type="region of interest" description="Disordered" evidence="8">
    <location>
        <begin position="1"/>
        <end position="72"/>
    </location>
</feature>
<dbReference type="GO" id="GO:0005634">
    <property type="term" value="C:nucleus"/>
    <property type="evidence" value="ECO:0007669"/>
    <property type="project" value="UniProtKB-SubCell"/>
</dbReference>
<dbReference type="SMART" id="SM00380">
    <property type="entry name" value="AP2"/>
    <property type="match status" value="1"/>
</dbReference>
<evidence type="ECO:0000313" key="10">
    <source>
        <dbReference type="EMBL" id="QBQ58081.1"/>
    </source>
</evidence>
<keyword evidence="6" id="KW-0539">Nucleus</keyword>
<evidence type="ECO:0000256" key="3">
    <source>
        <dbReference type="ARBA" id="ARBA00023125"/>
    </source>
</evidence>
<dbReference type="InterPro" id="IPR045277">
    <property type="entry name" value="DRE1A-I"/>
</dbReference>
<dbReference type="AlphaFoldDB" id="A0A482LTL6"/>
<evidence type="ECO:0000256" key="5">
    <source>
        <dbReference type="ARBA" id="ARBA00023163"/>
    </source>
</evidence>
<comment type="subcellular location">
    <subcellularLocation>
        <location evidence="1">Nucleus</location>
    </subcellularLocation>
</comment>
<name>A0A482LTL6_9ROSA</name>
<dbReference type="GO" id="GO:0003700">
    <property type="term" value="F:DNA-binding transcription factor activity"/>
    <property type="evidence" value="ECO:0007669"/>
    <property type="project" value="InterPro"/>
</dbReference>
<evidence type="ECO:0000256" key="7">
    <source>
        <dbReference type="ARBA" id="ARBA00024343"/>
    </source>
</evidence>
<comment type="similarity">
    <text evidence="7">Belongs to the AP2/ERF transcription factor family. ERF subfamily.</text>
</comment>